<keyword evidence="6" id="KW-0732">Signal</keyword>
<dbReference type="InterPro" id="IPR041625">
    <property type="entry name" value="Beta-mannosidase_Ig"/>
</dbReference>
<gene>
    <name evidence="9" type="ORF">COCSUDRAFT_67236</name>
</gene>
<dbReference type="InterPro" id="IPR017853">
    <property type="entry name" value="GH"/>
</dbReference>
<dbReference type="Pfam" id="PF22666">
    <property type="entry name" value="Glyco_hydro_2_N2"/>
    <property type="match status" value="1"/>
</dbReference>
<evidence type="ECO:0000313" key="9">
    <source>
        <dbReference type="EMBL" id="EIE20788.1"/>
    </source>
</evidence>
<dbReference type="GeneID" id="17038767"/>
<evidence type="ECO:0000256" key="3">
    <source>
        <dbReference type="ARBA" id="ARBA00022801"/>
    </source>
</evidence>
<comment type="catalytic activity">
    <reaction evidence="1">
        <text>Hydrolysis of terminal, non-reducing beta-D-mannose residues in beta-D-mannosides.</text>
        <dbReference type="EC" id="3.2.1.25"/>
    </reaction>
</comment>
<dbReference type="GO" id="GO:0004567">
    <property type="term" value="F:beta-mannosidase activity"/>
    <property type="evidence" value="ECO:0007669"/>
    <property type="project" value="UniProtKB-EC"/>
</dbReference>
<keyword evidence="3 9" id="KW-0378">Hydrolase</keyword>
<sequence>MGRFLCALTVLSAILSFSSCSNAQLSNLPLINDLAGAGWTIKNGNGSITVDAAVPVYALEALHNAKLVPDPLERFNELALRWTASETWVFERLFNVSASMASQDNLDLVLTGVDTVADIYVDNTLLRSVYNAHRQYRIPIKAALNSTTGAHSLKIVIQPAPQAAINRAAKYRYNVPGLTQPGGMSNYNYIRKPASDFGWDWGPAFAPAGLYGTVELQAYSTAILTEATVHQQHLSNGSVVLVFEAFLSAPRAGETGTLTVSATDGSGPWSASQNISITSAGENNATVQVLVTPPFDLWWPAGYGGQTLYPFSVVYVPASNGSAGSNSTLTRNVGLRTIELVREGRTETFTRDVQWESFYFRVNGVPIFARGANAIPVDIFHSKSTAAAMRQLVDTAVDANMNMIRIWGGGMYYRDDFYDMCDRAGMLVWQEAMFACSLYPANSAFLADVREEVTYQARRIAHHASLAIWGGGNEVEASFRWFPDSRDDPQSFTDDYMRLFVYTIRDALLAVDPNATYVDSSPSNQIKGADPYAKRWGIDASDPRWGDGHYYNYGGDCTDPRVYPRSKFVSEFGFQSYPSFSALKQVTAPEDWSYTSPMMNYRNRKDNGNPTLVAQIARHFNLPAAKAPPGGNQAFQFTATAYWRRIKTDPEAMTMGVLYWQLNDIWQGPSWSSVDYGGHYKLLHYTARNFFAPLLVSADYDKKTNVAAVFLTSDVNQPLAVNVTVELIAWNATNGPAVSHSSVYTIGALGSKQFLTFDLKDTLQEAGAKPSDLSKYFAAAAAPADVAGKVSAKSISPAGSPATYQSTWEIYPVPLKEVALSGQPTITWDDFRNTSSNSTTFVVSSKAVGAHVALESTLPGRFSDNNFILLPWAPKTITFTSAAPFSPADLRGSLSVMSVADTYPPTSAVLQPPPVDTYYPNTLNWIQGLFLGAHPGMDPLALTKGAGIVPRVSSCSGNPNPCALNSTSA</sequence>
<evidence type="ECO:0000256" key="4">
    <source>
        <dbReference type="ARBA" id="ARBA00023180"/>
    </source>
</evidence>
<dbReference type="PROSITE" id="PS51257">
    <property type="entry name" value="PROKAR_LIPOPROTEIN"/>
    <property type="match status" value="1"/>
</dbReference>
<protein>
    <recommendedName>
        <fullName evidence="2">beta-mannosidase</fullName>
        <ecNumber evidence="2">3.2.1.25</ecNumber>
    </recommendedName>
</protein>
<dbReference type="Proteomes" id="UP000007264">
    <property type="component" value="Unassembled WGS sequence"/>
</dbReference>
<organism evidence="9 10">
    <name type="scientific">Coccomyxa subellipsoidea (strain C-169)</name>
    <name type="common">Green microalga</name>
    <dbReference type="NCBI Taxonomy" id="574566"/>
    <lineage>
        <taxon>Eukaryota</taxon>
        <taxon>Viridiplantae</taxon>
        <taxon>Chlorophyta</taxon>
        <taxon>core chlorophytes</taxon>
        <taxon>Trebouxiophyceae</taxon>
        <taxon>Trebouxiophyceae incertae sedis</taxon>
        <taxon>Coccomyxaceae</taxon>
        <taxon>Coccomyxa</taxon>
        <taxon>Coccomyxa subellipsoidea</taxon>
    </lineage>
</organism>
<dbReference type="STRING" id="574566.I0YQW9"/>
<dbReference type="AlphaFoldDB" id="I0YQW9"/>
<dbReference type="RefSeq" id="XP_005645332.1">
    <property type="nucleotide sequence ID" value="XM_005645275.1"/>
</dbReference>
<feature type="domain" description="Beta-mannosidase Ig-fold" evidence="7">
    <location>
        <begin position="835"/>
        <end position="902"/>
    </location>
</feature>
<dbReference type="Gene3D" id="2.60.120.260">
    <property type="entry name" value="Galactose-binding domain-like"/>
    <property type="match status" value="1"/>
</dbReference>
<dbReference type="Gene3D" id="2.60.40.10">
    <property type="entry name" value="Immunoglobulins"/>
    <property type="match status" value="2"/>
</dbReference>
<proteinExistence type="predicted"/>
<name>I0YQW9_COCSC</name>
<dbReference type="SUPFAM" id="SSF49303">
    <property type="entry name" value="beta-Galactosidase/glucuronidase domain"/>
    <property type="match status" value="2"/>
</dbReference>
<keyword evidence="5" id="KW-0326">Glycosidase</keyword>
<evidence type="ECO:0000259" key="7">
    <source>
        <dbReference type="Pfam" id="PF17753"/>
    </source>
</evidence>
<dbReference type="Pfam" id="PF17753">
    <property type="entry name" value="Ig_mannosidase"/>
    <property type="match status" value="1"/>
</dbReference>
<keyword evidence="10" id="KW-1185">Reference proteome</keyword>
<comment type="caution">
    <text evidence="9">The sequence shown here is derived from an EMBL/GenBank/DDBJ whole genome shotgun (WGS) entry which is preliminary data.</text>
</comment>
<dbReference type="OrthoDB" id="2866996at2759"/>
<feature type="signal peptide" evidence="6">
    <location>
        <begin position="1"/>
        <end position="23"/>
    </location>
</feature>
<evidence type="ECO:0000256" key="2">
    <source>
        <dbReference type="ARBA" id="ARBA00012754"/>
    </source>
</evidence>
<evidence type="ECO:0000256" key="1">
    <source>
        <dbReference type="ARBA" id="ARBA00000829"/>
    </source>
</evidence>
<accession>I0YQW9</accession>
<dbReference type="PANTHER" id="PTHR43730:SF1">
    <property type="entry name" value="BETA-MANNOSIDASE"/>
    <property type="match status" value="1"/>
</dbReference>
<dbReference type="InterPro" id="IPR054593">
    <property type="entry name" value="Beta-mannosidase-like_N2"/>
</dbReference>
<evidence type="ECO:0000256" key="5">
    <source>
        <dbReference type="ARBA" id="ARBA00023295"/>
    </source>
</evidence>
<dbReference type="PANTHER" id="PTHR43730">
    <property type="entry name" value="BETA-MANNOSIDASE"/>
    <property type="match status" value="1"/>
</dbReference>
<dbReference type="FunFam" id="3.20.20.80:FF:000050">
    <property type="entry name" value="Beta-mannosidase B"/>
    <property type="match status" value="1"/>
</dbReference>
<dbReference type="SUPFAM" id="SSF51445">
    <property type="entry name" value="(Trans)glycosidases"/>
    <property type="match status" value="1"/>
</dbReference>
<feature type="chain" id="PRO_5003636566" description="beta-mannosidase" evidence="6">
    <location>
        <begin position="24"/>
        <end position="969"/>
    </location>
</feature>
<dbReference type="Gene3D" id="3.20.20.80">
    <property type="entry name" value="Glycosidases"/>
    <property type="match status" value="1"/>
</dbReference>
<dbReference type="eggNOG" id="KOG2230">
    <property type="taxonomic scope" value="Eukaryota"/>
</dbReference>
<evidence type="ECO:0000256" key="6">
    <source>
        <dbReference type="SAM" id="SignalP"/>
    </source>
</evidence>
<dbReference type="InterPro" id="IPR050887">
    <property type="entry name" value="Beta-mannosidase_GH2"/>
</dbReference>
<dbReference type="GO" id="GO:0006516">
    <property type="term" value="P:glycoprotein catabolic process"/>
    <property type="evidence" value="ECO:0007669"/>
    <property type="project" value="TreeGrafter"/>
</dbReference>
<dbReference type="InterPro" id="IPR036156">
    <property type="entry name" value="Beta-gal/glucu_dom_sf"/>
</dbReference>
<dbReference type="EC" id="3.2.1.25" evidence="2"/>
<dbReference type="KEGG" id="csl:COCSUDRAFT_67236"/>
<dbReference type="SUPFAM" id="SSF49785">
    <property type="entry name" value="Galactose-binding domain-like"/>
    <property type="match status" value="1"/>
</dbReference>
<reference evidence="9 10" key="1">
    <citation type="journal article" date="2012" name="Genome Biol.">
        <title>The genome of the polar eukaryotic microalga coccomyxa subellipsoidea reveals traits of cold adaptation.</title>
        <authorList>
            <person name="Blanc G."/>
            <person name="Agarkova I."/>
            <person name="Grimwood J."/>
            <person name="Kuo A."/>
            <person name="Brueggeman A."/>
            <person name="Dunigan D."/>
            <person name="Gurnon J."/>
            <person name="Ladunga I."/>
            <person name="Lindquist E."/>
            <person name="Lucas S."/>
            <person name="Pangilinan J."/>
            <person name="Proschold T."/>
            <person name="Salamov A."/>
            <person name="Schmutz J."/>
            <person name="Weeks D."/>
            <person name="Yamada T."/>
            <person name="Claverie J.M."/>
            <person name="Grigoriev I."/>
            <person name="Van Etten J."/>
            <person name="Lomsadze A."/>
            <person name="Borodovsky M."/>
        </authorList>
    </citation>
    <scope>NUCLEOTIDE SEQUENCE [LARGE SCALE GENOMIC DNA]</scope>
    <source>
        <strain evidence="9 10">C-169</strain>
    </source>
</reference>
<dbReference type="InterPro" id="IPR008979">
    <property type="entry name" value="Galactose-bd-like_sf"/>
</dbReference>
<feature type="domain" description="Beta-mannosidase-like galactose-binding" evidence="8">
    <location>
        <begin position="39"/>
        <end position="211"/>
    </location>
</feature>
<dbReference type="EMBL" id="AGSI01000014">
    <property type="protein sequence ID" value="EIE20788.1"/>
    <property type="molecule type" value="Genomic_DNA"/>
</dbReference>
<keyword evidence="4" id="KW-0325">Glycoprotein</keyword>
<evidence type="ECO:0000259" key="8">
    <source>
        <dbReference type="Pfam" id="PF22666"/>
    </source>
</evidence>
<dbReference type="InterPro" id="IPR013783">
    <property type="entry name" value="Ig-like_fold"/>
</dbReference>
<evidence type="ECO:0000313" key="10">
    <source>
        <dbReference type="Proteomes" id="UP000007264"/>
    </source>
</evidence>